<accession>A0A2P2C8F4</accession>
<gene>
    <name evidence="1" type="ORF">NOCA1120373</name>
</gene>
<organism evidence="1">
    <name type="scientific">metagenome</name>
    <dbReference type="NCBI Taxonomy" id="256318"/>
    <lineage>
        <taxon>unclassified sequences</taxon>
        <taxon>metagenomes</taxon>
    </lineage>
</organism>
<reference evidence="1" key="1">
    <citation type="submission" date="2015-08" db="EMBL/GenBank/DDBJ databases">
        <authorList>
            <person name="Babu N.S."/>
            <person name="Beckwith C.J."/>
            <person name="Beseler K.G."/>
            <person name="Brison A."/>
            <person name="Carone J.V."/>
            <person name="Caskin T.P."/>
            <person name="Diamond M."/>
            <person name="Durham M.E."/>
            <person name="Foxe J.M."/>
            <person name="Go M."/>
            <person name="Henderson B.A."/>
            <person name="Jones I.B."/>
            <person name="McGettigan J.A."/>
            <person name="Micheletti S.J."/>
            <person name="Nasrallah M.E."/>
            <person name="Ortiz D."/>
            <person name="Piller C.R."/>
            <person name="Privatt S.R."/>
            <person name="Schneider S.L."/>
            <person name="Sharp S."/>
            <person name="Smith T.C."/>
            <person name="Stanton J.D."/>
            <person name="Ullery H.E."/>
            <person name="Wilson R.J."/>
            <person name="Serrano M.G."/>
            <person name="Buck G."/>
            <person name="Lee V."/>
            <person name="Wang Y."/>
            <person name="Carvalho R."/>
            <person name="Voegtly L."/>
            <person name="Shi R."/>
            <person name="Duckworth R."/>
            <person name="Johnson A."/>
            <person name="Loviza R."/>
            <person name="Walstead R."/>
            <person name="Shah Z."/>
            <person name="Kiflezghi M."/>
            <person name="Wade K."/>
            <person name="Ball S.L."/>
            <person name="Bradley K.W."/>
            <person name="Asai D.J."/>
            <person name="Bowman C.A."/>
            <person name="Russell D.A."/>
            <person name="Pope W.H."/>
            <person name="Jacobs-Sera D."/>
            <person name="Hendrix R.W."/>
            <person name="Hatfull G.F."/>
        </authorList>
    </citation>
    <scope>NUCLEOTIDE SEQUENCE</scope>
</reference>
<dbReference type="EMBL" id="CZKB01000004">
    <property type="protein sequence ID" value="CUR57102.1"/>
    <property type="molecule type" value="Genomic_DNA"/>
</dbReference>
<evidence type="ECO:0000313" key="1">
    <source>
        <dbReference type="EMBL" id="CUR57102.1"/>
    </source>
</evidence>
<name>A0A2P2C8F4_9ZZZZ</name>
<dbReference type="AlphaFoldDB" id="A0A2P2C8F4"/>
<protein>
    <submittedName>
        <fullName evidence="1">Uncharacterized protein</fullName>
    </submittedName>
</protein>
<sequence length="94" mass="9924">MAHAPAPPPPDTVRLVVDDVAGLADLVREAALRALGSDRALELVESAVPECDHAARARAIRRMDEALDVARRAAPGVQVRVGAPIELPSPRHPS</sequence>
<proteinExistence type="predicted"/>